<dbReference type="OrthoDB" id="371072at2"/>
<keyword evidence="4" id="KW-1185">Reference proteome</keyword>
<dbReference type="AlphaFoldDB" id="A0A089M2S3"/>
<dbReference type="eggNOG" id="COG0346">
    <property type="taxonomic scope" value="Bacteria"/>
</dbReference>
<dbReference type="PANTHER" id="PTHR43048">
    <property type="entry name" value="METHYLMALONYL-COA EPIMERASE"/>
    <property type="match status" value="1"/>
</dbReference>
<dbReference type="InterPro" id="IPR037523">
    <property type="entry name" value="VOC_core"/>
</dbReference>
<dbReference type="InterPro" id="IPR029068">
    <property type="entry name" value="Glyas_Bleomycin-R_OHBP_Dase"/>
</dbReference>
<dbReference type="Proteomes" id="UP000029500">
    <property type="component" value="Chromosome"/>
</dbReference>
<gene>
    <name evidence="3" type="ORF">PGRAT_07400</name>
</gene>
<dbReference type="KEGG" id="pgm:PGRAT_07400"/>
<keyword evidence="1" id="KW-0479">Metal-binding</keyword>
<dbReference type="RefSeq" id="WP_042266270.1">
    <property type="nucleotide sequence ID" value="NZ_CP009287.1"/>
</dbReference>
<dbReference type="Gene3D" id="3.10.180.10">
    <property type="entry name" value="2,3-Dihydroxybiphenyl 1,2-Dioxygenase, domain 1"/>
    <property type="match status" value="1"/>
</dbReference>
<dbReference type="STRING" id="189425.PGRAT_07400"/>
<dbReference type="Pfam" id="PF00903">
    <property type="entry name" value="Glyoxalase"/>
    <property type="match status" value="1"/>
</dbReference>
<protein>
    <submittedName>
        <fullName evidence="3">Glyoxalase</fullName>
    </submittedName>
</protein>
<dbReference type="CDD" id="cd06587">
    <property type="entry name" value="VOC"/>
    <property type="match status" value="1"/>
</dbReference>
<reference evidence="3 4" key="1">
    <citation type="submission" date="2014-08" db="EMBL/GenBank/DDBJ databases">
        <title>Comparative genomics of the Paenibacillus odorifer group.</title>
        <authorList>
            <person name="den Bakker H.C."/>
            <person name="Tsai Y.-C."/>
            <person name="Martin N."/>
            <person name="Korlach J."/>
            <person name="Wiedmann M."/>
        </authorList>
    </citation>
    <scope>NUCLEOTIDE SEQUENCE [LARGE SCALE GENOMIC DNA]</scope>
    <source>
        <strain evidence="3 4">DSM 15220</strain>
    </source>
</reference>
<dbReference type="EMBL" id="CP009287">
    <property type="protein sequence ID" value="AIQ67477.1"/>
    <property type="molecule type" value="Genomic_DNA"/>
</dbReference>
<accession>A0A089M2S3</accession>
<evidence type="ECO:0000313" key="4">
    <source>
        <dbReference type="Proteomes" id="UP000029500"/>
    </source>
</evidence>
<dbReference type="InterPro" id="IPR051785">
    <property type="entry name" value="MMCE/EMCE_epimerase"/>
</dbReference>
<dbReference type="PANTHER" id="PTHR43048:SF3">
    <property type="entry name" value="METHYLMALONYL-COA EPIMERASE, MITOCHONDRIAL"/>
    <property type="match status" value="1"/>
</dbReference>
<dbReference type="GO" id="GO:0046872">
    <property type="term" value="F:metal ion binding"/>
    <property type="evidence" value="ECO:0007669"/>
    <property type="project" value="UniProtKB-KW"/>
</dbReference>
<dbReference type="SUPFAM" id="SSF54593">
    <property type="entry name" value="Glyoxalase/Bleomycin resistance protein/Dihydroxybiphenyl dioxygenase"/>
    <property type="match status" value="1"/>
</dbReference>
<sequence>MAVTKMEHIGIKVDNLERSLQFYREVIGLTVRSILGEAGDGVRLAFLSFPGQASVEVELIERVFEGLPREGRVSHAAFTVDDIEEEHRRIAALGIPALTGISTLPNGSRYFFFDGPDEEKLEFFQSVQNK</sequence>
<dbReference type="HOGENOM" id="CLU_046006_8_2_9"/>
<evidence type="ECO:0000259" key="2">
    <source>
        <dbReference type="PROSITE" id="PS51819"/>
    </source>
</evidence>
<evidence type="ECO:0000313" key="3">
    <source>
        <dbReference type="EMBL" id="AIQ67477.1"/>
    </source>
</evidence>
<dbReference type="GO" id="GO:0046491">
    <property type="term" value="P:L-methylmalonyl-CoA metabolic process"/>
    <property type="evidence" value="ECO:0007669"/>
    <property type="project" value="TreeGrafter"/>
</dbReference>
<dbReference type="PROSITE" id="PS51819">
    <property type="entry name" value="VOC"/>
    <property type="match status" value="1"/>
</dbReference>
<name>A0A089M2S3_9BACL</name>
<dbReference type="GO" id="GO:0004493">
    <property type="term" value="F:methylmalonyl-CoA epimerase activity"/>
    <property type="evidence" value="ECO:0007669"/>
    <property type="project" value="TreeGrafter"/>
</dbReference>
<feature type="domain" description="VOC" evidence="2">
    <location>
        <begin position="5"/>
        <end position="126"/>
    </location>
</feature>
<organism evidence="3 4">
    <name type="scientific">Paenibacillus graminis</name>
    <dbReference type="NCBI Taxonomy" id="189425"/>
    <lineage>
        <taxon>Bacteria</taxon>
        <taxon>Bacillati</taxon>
        <taxon>Bacillota</taxon>
        <taxon>Bacilli</taxon>
        <taxon>Bacillales</taxon>
        <taxon>Paenibacillaceae</taxon>
        <taxon>Paenibacillus</taxon>
    </lineage>
</organism>
<proteinExistence type="predicted"/>
<dbReference type="InterPro" id="IPR004360">
    <property type="entry name" value="Glyas_Fos-R_dOase_dom"/>
</dbReference>
<evidence type="ECO:0000256" key="1">
    <source>
        <dbReference type="ARBA" id="ARBA00022723"/>
    </source>
</evidence>